<dbReference type="UniPathway" id="UPA00257">
    <property type="reaction ID" value="UER00367"/>
</dbReference>
<evidence type="ECO:0000313" key="5">
    <source>
        <dbReference type="Proteomes" id="UP000284841"/>
    </source>
</evidence>
<keyword evidence="5" id="KW-1185">Reference proteome</keyword>
<dbReference type="GO" id="GO:0015936">
    <property type="term" value="P:coenzyme A metabolic process"/>
    <property type="evidence" value="ECO:0007669"/>
    <property type="project" value="InterPro"/>
</dbReference>
<dbReference type="InterPro" id="IPR023076">
    <property type="entry name" value="HMG_CoA_Rdtase_CS"/>
</dbReference>
<dbReference type="PROSITE" id="PS00066">
    <property type="entry name" value="HMG_COA_REDUCTASE_1"/>
    <property type="match status" value="1"/>
</dbReference>
<evidence type="ECO:0000256" key="3">
    <source>
        <dbReference type="RuleBase" id="RU361219"/>
    </source>
</evidence>
<dbReference type="InterPro" id="IPR004553">
    <property type="entry name" value="HMG_CoA_Rdtase_bac-typ"/>
</dbReference>
<dbReference type="InterPro" id="IPR002202">
    <property type="entry name" value="HMG_CoA_Rdtase"/>
</dbReference>
<keyword evidence="3" id="KW-0520">NAD</keyword>
<dbReference type="PANTHER" id="PTHR10572:SF24">
    <property type="entry name" value="3-HYDROXY-3-METHYLGLUTARYL-COENZYME A REDUCTASE"/>
    <property type="match status" value="1"/>
</dbReference>
<comment type="catalytic activity">
    <reaction evidence="3">
        <text>(R)-mevalonate + 2 NAD(+) + CoA = (3S)-3-hydroxy-3-methylglutaryl-CoA + 2 NADH + 2 H(+)</text>
        <dbReference type="Rhea" id="RHEA:14833"/>
        <dbReference type="ChEBI" id="CHEBI:15378"/>
        <dbReference type="ChEBI" id="CHEBI:36464"/>
        <dbReference type="ChEBI" id="CHEBI:43074"/>
        <dbReference type="ChEBI" id="CHEBI:57287"/>
        <dbReference type="ChEBI" id="CHEBI:57540"/>
        <dbReference type="ChEBI" id="CHEBI:57945"/>
        <dbReference type="EC" id="1.1.1.88"/>
    </reaction>
</comment>
<dbReference type="AlphaFoldDB" id="A0A415E611"/>
<dbReference type="InterPro" id="IPR009029">
    <property type="entry name" value="HMG_CoA_Rdtase_sub-bd_dom_sf"/>
</dbReference>
<protein>
    <recommendedName>
        <fullName evidence="3">3-hydroxy-3-methylglutaryl coenzyme A reductase</fullName>
        <shortName evidence="3">HMG-CoA reductase</shortName>
        <ecNumber evidence="3">1.1.1.88</ecNumber>
    </recommendedName>
</protein>
<reference evidence="4 5" key="1">
    <citation type="submission" date="2018-08" db="EMBL/GenBank/DDBJ databases">
        <title>A genome reference for cultivated species of the human gut microbiota.</title>
        <authorList>
            <person name="Zou Y."/>
            <person name="Xue W."/>
            <person name="Luo G."/>
        </authorList>
    </citation>
    <scope>NUCLEOTIDE SEQUENCE [LARGE SCALE GENOMIC DNA]</scope>
    <source>
        <strain evidence="4 5">AM07-24</strain>
    </source>
</reference>
<evidence type="ECO:0000256" key="2">
    <source>
        <dbReference type="ARBA" id="ARBA00023002"/>
    </source>
</evidence>
<dbReference type="GO" id="GO:0140643">
    <property type="term" value="F:hydroxymethylglutaryl-CoA reductase (NADH) activity"/>
    <property type="evidence" value="ECO:0007669"/>
    <property type="project" value="UniProtKB-EC"/>
</dbReference>
<dbReference type="STRING" id="1776384.GCA_900086585_02332"/>
<sequence length="423" mass="44815">MKTSKYSGFYKLSVTDRLNEVADFAALTEGEKEMLRRDGALSLKEADRMIENAIGIMPIPLGVAVNFCINGKDYLIPMATEEPSVIAAASNMARICRADGGFRTSNTGAVMIAQIQAANVSDVYAARLKILEKREALIRAANEKDPLLVQMGGGMKDLDVRIVESGLGKMVITHILVDTRDAMGANTVNTMAEALAPMIENLTGGKVYLRILSNLADQRLARARVEIDQEKLGGEAVVDGIISAYAFAAADPYRAATHNKGIMNGIDAVVLATGNDTRAIESGAHAYAARTGSYTTLTTWEKTAGGNLVGTIELPMAVGLVGGATKVHPVAKLAVKILGVQSALELGEVIACVGLAQNLGALKALATEGIQRGHMSLHAKNVAAMAGVPQDMADAVIQQMVEEKAVRIDRAKEIMEELVGKTK</sequence>
<dbReference type="Gene3D" id="3.90.770.10">
    <property type="entry name" value="3-hydroxy-3-methylglutaryl-coenzyme A Reductase, Chain A, domain 2"/>
    <property type="match status" value="2"/>
</dbReference>
<evidence type="ECO:0000256" key="1">
    <source>
        <dbReference type="ARBA" id="ARBA00007661"/>
    </source>
</evidence>
<comment type="pathway">
    <text evidence="3">Metabolic intermediate metabolism; (R)-mevalonate degradation; (S)-3-hydroxy-3-methylglutaryl-CoA from (R)-mevalonate: step 1/1.</text>
</comment>
<dbReference type="Pfam" id="PF00368">
    <property type="entry name" value="HMG-CoA_red"/>
    <property type="match status" value="1"/>
</dbReference>
<dbReference type="PROSITE" id="PS00318">
    <property type="entry name" value="HMG_COA_REDUCTASE_2"/>
    <property type="match status" value="1"/>
</dbReference>
<dbReference type="PRINTS" id="PR00071">
    <property type="entry name" value="HMGCOARDTASE"/>
</dbReference>
<name>A0A415E611_9FIRM</name>
<dbReference type="GO" id="GO:0004420">
    <property type="term" value="F:hydroxymethylglutaryl-CoA reductase (NADPH) activity"/>
    <property type="evidence" value="ECO:0007669"/>
    <property type="project" value="InterPro"/>
</dbReference>
<proteinExistence type="inferred from homology"/>
<dbReference type="InterPro" id="IPR023074">
    <property type="entry name" value="HMG_CoA_Rdtase_cat_sf"/>
</dbReference>
<dbReference type="OrthoDB" id="9764892at2"/>
<dbReference type="Proteomes" id="UP000284841">
    <property type="component" value="Unassembled WGS sequence"/>
</dbReference>
<dbReference type="PROSITE" id="PS50065">
    <property type="entry name" value="HMG_COA_REDUCTASE_4"/>
    <property type="match status" value="1"/>
</dbReference>
<dbReference type="PANTHER" id="PTHR10572">
    <property type="entry name" value="3-HYDROXY-3-METHYLGLUTARYL-COENZYME A REDUCTASE"/>
    <property type="match status" value="1"/>
</dbReference>
<dbReference type="EC" id="1.1.1.88" evidence="3"/>
<gene>
    <name evidence="4" type="ORF">DW099_00545</name>
</gene>
<organism evidence="4 5">
    <name type="scientific">Emergencia timonensis</name>
    <dbReference type="NCBI Taxonomy" id="1776384"/>
    <lineage>
        <taxon>Bacteria</taxon>
        <taxon>Bacillati</taxon>
        <taxon>Bacillota</taxon>
        <taxon>Clostridia</taxon>
        <taxon>Peptostreptococcales</taxon>
        <taxon>Anaerovoracaceae</taxon>
        <taxon>Emergencia</taxon>
    </lineage>
</organism>
<dbReference type="EMBL" id="QRMS01000001">
    <property type="protein sequence ID" value="RHJ89100.1"/>
    <property type="molecule type" value="Genomic_DNA"/>
</dbReference>
<dbReference type="InterPro" id="IPR009023">
    <property type="entry name" value="HMG_CoA_Rdtase_NAD(P)-bd_sf"/>
</dbReference>
<dbReference type="Gene3D" id="1.10.8.660">
    <property type="match status" value="1"/>
</dbReference>
<dbReference type="CDD" id="cd00644">
    <property type="entry name" value="HMG-CoA_reductase_classII"/>
    <property type="match status" value="1"/>
</dbReference>
<dbReference type="NCBIfam" id="TIGR00532">
    <property type="entry name" value="HMG_CoA_R_NAD"/>
    <property type="match status" value="1"/>
</dbReference>
<comment type="caution">
    <text evidence="4">The sequence shown here is derived from an EMBL/GenBank/DDBJ whole genome shotgun (WGS) entry which is preliminary data.</text>
</comment>
<dbReference type="PROSITE" id="PS01192">
    <property type="entry name" value="HMG_COA_REDUCTASE_3"/>
    <property type="match status" value="1"/>
</dbReference>
<dbReference type="SUPFAM" id="SSF56542">
    <property type="entry name" value="Substrate-binding domain of HMG-CoA reductase"/>
    <property type="match status" value="1"/>
</dbReference>
<comment type="similarity">
    <text evidence="1 3">Belongs to the HMG-CoA reductase family.</text>
</comment>
<accession>A0A415E611</accession>
<dbReference type="SUPFAM" id="SSF55035">
    <property type="entry name" value="NAD-binding domain of HMG-CoA reductase"/>
    <property type="match status" value="1"/>
</dbReference>
<evidence type="ECO:0000313" key="4">
    <source>
        <dbReference type="EMBL" id="RHJ89100.1"/>
    </source>
</evidence>
<keyword evidence="2 3" id="KW-0560">Oxidoreductase</keyword>
<dbReference type="RefSeq" id="WP_118333169.1">
    <property type="nucleotide sequence ID" value="NZ_AP025567.1"/>
</dbReference>